<organism evidence="2 3">
    <name type="scientific">Sphingobium agri</name>
    <dbReference type="NCBI Taxonomy" id="2933566"/>
    <lineage>
        <taxon>Bacteria</taxon>
        <taxon>Pseudomonadati</taxon>
        <taxon>Pseudomonadota</taxon>
        <taxon>Alphaproteobacteria</taxon>
        <taxon>Sphingomonadales</taxon>
        <taxon>Sphingomonadaceae</taxon>
        <taxon>Sphingobium</taxon>
    </lineage>
</organism>
<evidence type="ECO:0000313" key="3">
    <source>
        <dbReference type="Proteomes" id="UP001203512"/>
    </source>
</evidence>
<dbReference type="Gene3D" id="2.40.10.220">
    <property type="entry name" value="predicted glycosyltransferase like domains"/>
    <property type="match status" value="1"/>
</dbReference>
<dbReference type="Pfam" id="PF07238">
    <property type="entry name" value="PilZ"/>
    <property type="match status" value="1"/>
</dbReference>
<dbReference type="EMBL" id="JALKHS010000006">
    <property type="protein sequence ID" value="MCK0531379.1"/>
    <property type="molecule type" value="Genomic_DNA"/>
</dbReference>
<sequence length="117" mass="12993">MSSVLASLAQVARSRDPSVNQRRTPRVLVDMVSHVAARGRTHGVRVINISELGLMCRTDAEVTIGERISVWLPVVKDVQADVRWAEDGRVGVEFCQAIDPQVYEAMLSLIPPRQTAW</sequence>
<accession>A0ABT0DWD7</accession>
<keyword evidence="3" id="KW-1185">Reference proteome</keyword>
<reference evidence="2 3" key="1">
    <citation type="submission" date="2022-04" db="EMBL/GenBank/DDBJ databases">
        <authorList>
            <person name="Huq M.A."/>
        </authorList>
    </citation>
    <scope>NUCLEOTIDE SEQUENCE [LARGE SCALE GENOMIC DNA]</scope>
    <source>
        <strain evidence="2 3">MAH-33</strain>
    </source>
</reference>
<gene>
    <name evidence="2" type="ORF">MU848_07265</name>
</gene>
<dbReference type="InterPro" id="IPR009875">
    <property type="entry name" value="PilZ_domain"/>
</dbReference>
<name>A0ABT0DWD7_9SPHN</name>
<dbReference type="RefSeq" id="WP_247231008.1">
    <property type="nucleotide sequence ID" value="NZ_JALKHS010000006.1"/>
</dbReference>
<evidence type="ECO:0000259" key="1">
    <source>
        <dbReference type="Pfam" id="PF07238"/>
    </source>
</evidence>
<protein>
    <submittedName>
        <fullName evidence="2">PilZ domain-containing protein</fullName>
    </submittedName>
</protein>
<dbReference type="SUPFAM" id="SSF141371">
    <property type="entry name" value="PilZ domain-like"/>
    <property type="match status" value="1"/>
</dbReference>
<proteinExistence type="predicted"/>
<dbReference type="Proteomes" id="UP001203512">
    <property type="component" value="Unassembled WGS sequence"/>
</dbReference>
<comment type="caution">
    <text evidence="2">The sequence shown here is derived from an EMBL/GenBank/DDBJ whole genome shotgun (WGS) entry which is preliminary data.</text>
</comment>
<evidence type="ECO:0000313" key="2">
    <source>
        <dbReference type="EMBL" id="MCK0531379.1"/>
    </source>
</evidence>
<feature type="domain" description="PilZ" evidence="1">
    <location>
        <begin position="20"/>
        <end position="107"/>
    </location>
</feature>